<keyword evidence="4" id="KW-1185">Reference proteome</keyword>
<gene>
    <name evidence="3" type="ORF">LYPA_23C010245</name>
</gene>
<evidence type="ECO:0000313" key="4">
    <source>
        <dbReference type="Proteomes" id="UP000386466"/>
    </source>
</evidence>
<dbReference type="EMBL" id="CAAGRJ010024387">
    <property type="protein sequence ID" value="VFV37456.1"/>
    <property type="molecule type" value="Genomic_DNA"/>
</dbReference>
<organism evidence="3 4">
    <name type="scientific">Lynx pardinus</name>
    <name type="common">Iberian lynx</name>
    <name type="synonym">Felis pardina</name>
    <dbReference type="NCBI Taxonomy" id="191816"/>
    <lineage>
        <taxon>Eukaryota</taxon>
        <taxon>Metazoa</taxon>
        <taxon>Chordata</taxon>
        <taxon>Craniata</taxon>
        <taxon>Vertebrata</taxon>
        <taxon>Euteleostomi</taxon>
        <taxon>Mammalia</taxon>
        <taxon>Eutheria</taxon>
        <taxon>Laurasiatheria</taxon>
        <taxon>Carnivora</taxon>
        <taxon>Feliformia</taxon>
        <taxon>Felidae</taxon>
        <taxon>Felinae</taxon>
        <taxon>Lynx</taxon>
    </lineage>
</organism>
<evidence type="ECO:0000259" key="2">
    <source>
        <dbReference type="PROSITE" id="PS50127"/>
    </source>
</evidence>
<dbReference type="Proteomes" id="UP000386466">
    <property type="component" value="Unassembled WGS sequence"/>
</dbReference>
<dbReference type="InterPro" id="IPR016135">
    <property type="entry name" value="UBQ-conjugating_enzyme/RWD"/>
</dbReference>
<accession>A0A485P0I3</accession>
<dbReference type="AlphaFoldDB" id="A0A485P0I3"/>
<name>A0A485P0I3_LYNPA</name>
<reference evidence="3 4" key="1">
    <citation type="submission" date="2019-01" db="EMBL/GenBank/DDBJ databases">
        <authorList>
            <person name="Alioto T."/>
            <person name="Alioto T."/>
        </authorList>
    </citation>
    <scope>NUCLEOTIDE SEQUENCE [LARGE SCALE GENOMIC DNA]</scope>
</reference>
<feature type="domain" description="UBC core" evidence="2">
    <location>
        <begin position="38"/>
        <end position="85"/>
    </location>
</feature>
<dbReference type="InterPro" id="IPR000608">
    <property type="entry name" value="UBC"/>
</dbReference>
<sequence length="85" mass="9298">MSLPAPSGWLPRTTTQPPPASLLAAHKEAKPSQGTGHSMGKRLQQELMTRMMSGNTGIPVFPESDNHFKWTEAIHGAADRVYEDL</sequence>
<dbReference type="PROSITE" id="PS50127">
    <property type="entry name" value="UBC_2"/>
    <property type="match status" value="1"/>
</dbReference>
<evidence type="ECO:0000256" key="1">
    <source>
        <dbReference type="SAM" id="MobiDB-lite"/>
    </source>
</evidence>
<dbReference type="Gene3D" id="3.10.110.10">
    <property type="entry name" value="Ubiquitin Conjugating Enzyme"/>
    <property type="match status" value="1"/>
</dbReference>
<evidence type="ECO:0000313" key="3">
    <source>
        <dbReference type="EMBL" id="VFV37456.1"/>
    </source>
</evidence>
<dbReference type="SUPFAM" id="SSF54495">
    <property type="entry name" value="UBC-like"/>
    <property type="match status" value="1"/>
</dbReference>
<proteinExistence type="predicted"/>
<feature type="region of interest" description="Disordered" evidence="1">
    <location>
        <begin position="1"/>
        <end position="40"/>
    </location>
</feature>
<protein>
    <submittedName>
        <fullName evidence="3">Ubiquitin-conjugating enzyme e2</fullName>
    </submittedName>
</protein>
<feature type="non-terminal residue" evidence="3">
    <location>
        <position position="85"/>
    </location>
</feature>